<dbReference type="GO" id="GO:0004719">
    <property type="term" value="F:protein-L-isoaspartate (D-aspartate) O-methyltransferase activity"/>
    <property type="evidence" value="ECO:0007669"/>
    <property type="project" value="UniProtKB-EC"/>
</dbReference>
<evidence type="ECO:0000256" key="7">
    <source>
        <dbReference type="ARBA" id="ARBA00022679"/>
    </source>
</evidence>
<comment type="similarity">
    <text evidence="2">Belongs to the methyltransferase superfamily. L-isoaspartyl/D-aspartyl protein methyltransferase family.</text>
</comment>
<keyword evidence="6 12" id="KW-0489">Methyltransferase</keyword>
<dbReference type="PANTHER" id="PTHR11579">
    <property type="entry name" value="PROTEIN-L-ISOASPARTATE O-METHYLTRANSFERASE"/>
    <property type="match status" value="1"/>
</dbReference>
<keyword evidence="5" id="KW-0963">Cytoplasm</keyword>
<keyword evidence="7 12" id="KW-0808">Transferase</keyword>
<proteinExistence type="inferred from homology"/>
<dbReference type="EMBL" id="CP068985">
    <property type="protein sequence ID" value="QYC45024.1"/>
    <property type="molecule type" value="Genomic_DNA"/>
</dbReference>
<dbReference type="RefSeq" id="WP_020545176.1">
    <property type="nucleotide sequence ID" value="NZ_CP068985.1"/>
</dbReference>
<evidence type="ECO:0000256" key="3">
    <source>
        <dbReference type="ARBA" id="ARBA00011890"/>
    </source>
</evidence>
<keyword evidence="8" id="KW-0949">S-adenosyl-L-methionine</keyword>
<dbReference type="InterPro" id="IPR000682">
    <property type="entry name" value="PCMT"/>
</dbReference>
<comment type="subcellular location">
    <subcellularLocation>
        <location evidence="1">Cytoplasm</location>
    </subcellularLocation>
</comment>
<evidence type="ECO:0000256" key="4">
    <source>
        <dbReference type="ARBA" id="ARBA00013346"/>
    </source>
</evidence>
<evidence type="ECO:0000256" key="10">
    <source>
        <dbReference type="ARBA" id="ARBA00031323"/>
    </source>
</evidence>
<evidence type="ECO:0000256" key="9">
    <source>
        <dbReference type="ARBA" id="ARBA00030757"/>
    </source>
</evidence>
<reference evidence="12 13" key="1">
    <citation type="journal article" date="2021" name="ACS Chem. Biol.">
        <title>Genomic-Led Discovery of a Novel Glycopeptide Antibiotic by Nonomuraea coxensis DSM 45129.</title>
        <authorList>
            <person name="Yushchuk O."/>
            <person name="Vior N.M."/>
            <person name="Andreo-Vidal A."/>
            <person name="Berini F."/>
            <person name="Ruckert C."/>
            <person name="Busche T."/>
            <person name="Binda E."/>
            <person name="Kalinowski J."/>
            <person name="Truman A.W."/>
            <person name="Marinelli F."/>
        </authorList>
    </citation>
    <scope>NUCLEOTIDE SEQUENCE [LARGE SCALE GENOMIC DNA]</scope>
    <source>
        <strain evidence="12 13">DSM 45129</strain>
    </source>
</reference>
<evidence type="ECO:0000256" key="5">
    <source>
        <dbReference type="ARBA" id="ARBA00022490"/>
    </source>
</evidence>
<accession>A0ABX8UDZ1</accession>
<protein>
    <recommendedName>
        <fullName evidence="4">Protein-L-isoaspartate O-methyltransferase</fullName>
        <ecNumber evidence="3">2.1.1.77</ecNumber>
    </recommendedName>
    <alternativeName>
        <fullName evidence="11">L-isoaspartyl protein carboxyl methyltransferase</fullName>
    </alternativeName>
    <alternativeName>
        <fullName evidence="9">Protein L-isoaspartyl methyltransferase</fullName>
    </alternativeName>
    <alternativeName>
        <fullName evidence="10">Protein-beta-aspartate methyltransferase</fullName>
    </alternativeName>
</protein>
<evidence type="ECO:0000256" key="6">
    <source>
        <dbReference type="ARBA" id="ARBA00022603"/>
    </source>
</evidence>
<evidence type="ECO:0000256" key="1">
    <source>
        <dbReference type="ARBA" id="ARBA00004496"/>
    </source>
</evidence>
<dbReference type="Proteomes" id="UP000824681">
    <property type="component" value="Chromosome"/>
</dbReference>
<evidence type="ECO:0000256" key="11">
    <source>
        <dbReference type="ARBA" id="ARBA00031350"/>
    </source>
</evidence>
<sequence>MATATTISPAVQNALDQISETHYTMEDDGSLLPQTSDRGIIATMLDLLQVEPGQRVLEIGTGSGYSTALLSRLVGETGSVISVDIDPALTGRAGRRLRADGRTNVTLHATDGTTTGGGQVDRVIAWTSPERIPGAWTRHAAPGAIVVTPVQVTDLAKTVLVVRCRRGAQDPTLTTDRLLRAGFVEATPYVLDQWLVPPRDVDALVHDEDGRPRWLSATWLRNGGGDTGRRLLRQLRTDGRQAGGPLDRGEDPAGFYAFLLATRPDALTTAALGDPLWRIGASTPTGIALITPSDAERQTAAGDDSAIDLLAAWAAQWRTQGSPGLDRLSAVLHHVGDGWTVRLTPATGAHA</sequence>
<keyword evidence="13" id="KW-1185">Reference proteome</keyword>
<dbReference type="Gene3D" id="3.40.50.150">
    <property type="entry name" value="Vaccinia Virus protein VP39"/>
    <property type="match status" value="1"/>
</dbReference>
<dbReference type="PANTHER" id="PTHR11579:SF0">
    <property type="entry name" value="PROTEIN-L-ISOASPARTATE(D-ASPARTATE) O-METHYLTRANSFERASE"/>
    <property type="match status" value="1"/>
</dbReference>
<dbReference type="EC" id="2.1.1.77" evidence="3"/>
<evidence type="ECO:0000313" key="12">
    <source>
        <dbReference type="EMBL" id="QYC45024.1"/>
    </source>
</evidence>
<evidence type="ECO:0000256" key="2">
    <source>
        <dbReference type="ARBA" id="ARBA00005369"/>
    </source>
</evidence>
<evidence type="ECO:0000256" key="8">
    <source>
        <dbReference type="ARBA" id="ARBA00022691"/>
    </source>
</evidence>
<organism evidence="12 13">
    <name type="scientific">Nonomuraea coxensis DSM 45129</name>
    <dbReference type="NCBI Taxonomy" id="1122611"/>
    <lineage>
        <taxon>Bacteria</taxon>
        <taxon>Bacillati</taxon>
        <taxon>Actinomycetota</taxon>
        <taxon>Actinomycetes</taxon>
        <taxon>Streptosporangiales</taxon>
        <taxon>Streptosporangiaceae</taxon>
        <taxon>Nonomuraea</taxon>
    </lineage>
</organism>
<dbReference type="GO" id="GO:0032259">
    <property type="term" value="P:methylation"/>
    <property type="evidence" value="ECO:0007669"/>
    <property type="project" value="UniProtKB-KW"/>
</dbReference>
<gene>
    <name evidence="12" type="primary">pcm2</name>
    <name evidence="12" type="ORF">Nocox_37350</name>
</gene>
<dbReference type="Pfam" id="PF01135">
    <property type="entry name" value="PCMT"/>
    <property type="match status" value="1"/>
</dbReference>
<dbReference type="SUPFAM" id="SSF53335">
    <property type="entry name" value="S-adenosyl-L-methionine-dependent methyltransferases"/>
    <property type="match status" value="1"/>
</dbReference>
<dbReference type="InterPro" id="IPR029063">
    <property type="entry name" value="SAM-dependent_MTases_sf"/>
</dbReference>
<name>A0ABX8UDZ1_9ACTN</name>
<dbReference type="CDD" id="cd02440">
    <property type="entry name" value="AdoMet_MTases"/>
    <property type="match status" value="1"/>
</dbReference>
<evidence type="ECO:0000313" key="13">
    <source>
        <dbReference type="Proteomes" id="UP000824681"/>
    </source>
</evidence>